<dbReference type="GO" id="GO:0015288">
    <property type="term" value="F:porin activity"/>
    <property type="evidence" value="ECO:0007669"/>
    <property type="project" value="InterPro"/>
</dbReference>
<dbReference type="AlphaFoldDB" id="A0AB37UFJ8"/>
<sequence>MDSIFSNLVLTSPIVMGIVLSGFCPKVAAQVVSDPLVTREESLPPDSISQVTSVSQLSDVQPTDWVFQALQSLVERYGAIAGYPDSTFRGNRALTRYEFAAGLNAALDRVNELISSGSADLVNKEDLATLQRLQSEFATELTTLRGRIDNLEATTAQLEANQFSTTTRLQGEAIFLAADTFGDRANNTRADDTNDDTQTFFGYRARLSLQTSFTGKDQLTTRLAANNLPNLTASTGTAMTRNTFDADLNRFAGGDLFLDQLIYRFPVSEKLTAWVGLRQLQPVAFAPNLSTLIGGANGATSRFSTHNPTIFRPGFDGAGAALAYKFSKQFSLSLGYIASDEQANLPDSGRGLFNGNNLALAQIIVTPIPNLDLGFTYGRKYFGSDTGFNLTGGTGSAFARNPFGQNSTTSDNFGVQFNWKLSQKLNLSGWFGYTRAHQLRGGDEDATIINGAIAVAFPDLFKQGNVGGLILGVPPKVTSNDFQAAGTQREDRDTSVHLEAFYTFKLNDNVSFTPNLYVITNPEHNARNEAIWVGAVRTTFAF</sequence>
<gene>
    <name evidence="4" type="ORF">DSM107010_43420</name>
</gene>
<dbReference type="RefSeq" id="WP_127023978.1">
    <property type="nucleotide sequence ID" value="NZ_JAVKZF010000004.1"/>
</dbReference>
<accession>A0AB37UFJ8</accession>
<dbReference type="SUPFAM" id="SSF56935">
    <property type="entry name" value="Porins"/>
    <property type="match status" value="1"/>
</dbReference>
<feature type="domain" description="SLH" evidence="3">
    <location>
        <begin position="53"/>
        <end position="117"/>
    </location>
</feature>
<evidence type="ECO:0000256" key="1">
    <source>
        <dbReference type="ARBA" id="ARBA00008769"/>
    </source>
</evidence>
<dbReference type="GO" id="GO:0016020">
    <property type="term" value="C:membrane"/>
    <property type="evidence" value="ECO:0007669"/>
    <property type="project" value="InterPro"/>
</dbReference>
<dbReference type="InterPro" id="IPR047684">
    <property type="entry name" value="Por_som-like"/>
</dbReference>
<dbReference type="GO" id="GO:0008643">
    <property type="term" value="P:carbohydrate transport"/>
    <property type="evidence" value="ECO:0007669"/>
    <property type="project" value="InterPro"/>
</dbReference>
<comment type="similarity">
    <text evidence="1 2">Belongs to the OprB family.</text>
</comment>
<dbReference type="PANTHER" id="PTHR43308">
    <property type="entry name" value="OUTER MEMBRANE PROTEIN ALPHA-RELATED"/>
    <property type="match status" value="1"/>
</dbReference>
<dbReference type="PROSITE" id="PS51272">
    <property type="entry name" value="SLH"/>
    <property type="match status" value="1"/>
</dbReference>
<protein>
    <submittedName>
        <fullName evidence="4">Porin</fullName>
    </submittedName>
</protein>
<dbReference type="Gene3D" id="2.40.160.180">
    <property type="entry name" value="Carbohydrate-selective porin OprB"/>
    <property type="match status" value="1"/>
</dbReference>
<organism evidence="4 5">
    <name type="scientific">Chroococcidiopsis cubana SAG 39.79</name>
    <dbReference type="NCBI Taxonomy" id="388085"/>
    <lineage>
        <taxon>Bacteria</taxon>
        <taxon>Bacillati</taxon>
        <taxon>Cyanobacteriota</taxon>
        <taxon>Cyanophyceae</taxon>
        <taxon>Chroococcidiopsidales</taxon>
        <taxon>Chroococcidiopsidaceae</taxon>
        <taxon>Chroococcidiopsis</taxon>
    </lineage>
</organism>
<dbReference type="Pfam" id="PF00395">
    <property type="entry name" value="SLH"/>
    <property type="match status" value="1"/>
</dbReference>
<dbReference type="NCBIfam" id="NF033921">
    <property type="entry name" value="por_somb"/>
    <property type="match status" value="1"/>
</dbReference>
<reference evidence="4 5" key="1">
    <citation type="journal article" date="2019" name="Genome Biol. Evol.">
        <title>Day and night: Metabolic profiles and evolutionary relationships of six axenic non-marine cyanobacteria.</title>
        <authorList>
            <person name="Will S.E."/>
            <person name="Henke P."/>
            <person name="Boedeker C."/>
            <person name="Huang S."/>
            <person name="Brinkmann H."/>
            <person name="Rohde M."/>
            <person name="Jarek M."/>
            <person name="Friedl T."/>
            <person name="Seufert S."/>
            <person name="Schumacher M."/>
            <person name="Overmann J."/>
            <person name="Neumann-Schaal M."/>
            <person name="Petersen J."/>
        </authorList>
    </citation>
    <scope>NUCLEOTIDE SEQUENCE [LARGE SCALE GENOMIC DNA]</scope>
    <source>
        <strain evidence="4 5">SAG 39.79</strain>
    </source>
</reference>
<evidence type="ECO:0000313" key="5">
    <source>
        <dbReference type="Proteomes" id="UP000282574"/>
    </source>
</evidence>
<keyword evidence="5" id="KW-1185">Reference proteome</keyword>
<comment type="caution">
    <text evidence="4">The sequence shown here is derived from an EMBL/GenBank/DDBJ whole genome shotgun (WGS) entry which is preliminary data.</text>
</comment>
<evidence type="ECO:0000256" key="2">
    <source>
        <dbReference type="RuleBase" id="RU363072"/>
    </source>
</evidence>
<dbReference type="PANTHER" id="PTHR43308:SF1">
    <property type="entry name" value="OUTER MEMBRANE PROTEIN ALPHA"/>
    <property type="match status" value="1"/>
</dbReference>
<proteinExistence type="inferred from homology"/>
<dbReference type="InterPro" id="IPR051465">
    <property type="entry name" value="Cell_Envelope_Struct_Comp"/>
</dbReference>
<dbReference type="EMBL" id="RSCK01000044">
    <property type="protein sequence ID" value="RUT10346.1"/>
    <property type="molecule type" value="Genomic_DNA"/>
</dbReference>
<dbReference type="InterPro" id="IPR007049">
    <property type="entry name" value="Carb-sel_porin_OprB"/>
</dbReference>
<dbReference type="Pfam" id="PF04966">
    <property type="entry name" value="OprB"/>
    <property type="match status" value="1"/>
</dbReference>
<dbReference type="InterPro" id="IPR038673">
    <property type="entry name" value="OprB_sf"/>
</dbReference>
<dbReference type="Proteomes" id="UP000282574">
    <property type="component" value="Unassembled WGS sequence"/>
</dbReference>
<dbReference type="InterPro" id="IPR001119">
    <property type="entry name" value="SLH_dom"/>
</dbReference>
<evidence type="ECO:0000313" key="4">
    <source>
        <dbReference type="EMBL" id="RUT10346.1"/>
    </source>
</evidence>
<name>A0AB37UFJ8_9CYAN</name>
<evidence type="ECO:0000259" key="3">
    <source>
        <dbReference type="PROSITE" id="PS51272"/>
    </source>
</evidence>